<feature type="transmembrane region" description="Helical" evidence="1">
    <location>
        <begin position="125"/>
        <end position="148"/>
    </location>
</feature>
<evidence type="ECO:0000256" key="1">
    <source>
        <dbReference type="SAM" id="Phobius"/>
    </source>
</evidence>
<dbReference type="AlphaFoldDB" id="A0A261FGX5"/>
<gene>
    <name evidence="2" type="ORF">BTIS_0624</name>
</gene>
<sequence length="319" mass="36147">MNQIVTANAGTAGIILYLECLFFWAVCYSFLGWVYETILVSVQERRFVNRGFLNGPLCPIYGTGAVVAIVVLTPLKDTPMSLVTMFLLGAVGASVLEYVTSWVMEKAFHARWWDYSHFRFNINGRICLIGAIIFGVFGVLIVDVAQPWVEQWTAMIPLPLFHTIIAVLMVTILVDFLITVIGLSGFARRLAEFSQILEHSRDIIRERLGDYALDPIEALQRYSDAAAGRLQSYKGAAADRMRDLADNLPDLPGLVTRVQGISRLYDTLTNALNAQQKRMIRSFPRMTSVDYGETIKQLREMLNRNDRKHDDRDRCDNDR</sequence>
<accession>A0A261FGX5</accession>
<dbReference type="EMBL" id="MWWV01000004">
    <property type="protein sequence ID" value="OZG58255.1"/>
    <property type="molecule type" value="Genomic_DNA"/>
</dbReference>
<evidence type="ECO:0000313" key="3">
    <source>
        <dbReference type="Proteomes" id="UP000216444"/>
    </source>
</evidence>
<feature type="transmembrane region" description="Helical" evidence="1">
    <location>
        <begin position="160"/>
        <end position="187"/>
    </location>
</feature>
<dbReference type="RefSeq" id="WP_420807005.1">
    <property type="nucleotide sequence ID" value="NZ_MWWV01000004.1"/>
</dbReference>
<organism evidence="2 3">
    <name type="scientific">Bifidobacterium tissieri</name>
    <dbReference type="NCBI Taxonomy" id="1630162"/>
    <lineage>
        <taxon>Bacteria</taxon>
        <taxon>Bacillati</taxon>
        <taxon>Actinomycetota</taxon>
        <taxon>Actinomycetes</taxon>
        <taxon>Bifidobacteriales</taxon>
        <taxon>Bifidobacteriaceae</taxon>
        <taxon>Bifidobacterium</taxon>
    </lineage>
</organism>
<keyword evidence="1" id="KW-1133">Transmembrane helix</keyword>
<feature type="transmembrane region" description="Helical" evidence="1">
    <location>
        <begin position="56"/>
        <end position="75"/>
    </location>
</feature>
<feature type="transmembrane region" description="Helical" evidence="1">
    <location>
        <begin position="81"/>
        <end position="104"/>
    </location>
</feature>
<feature type="transmembrane region" description="Helical" evidence="1">
    <location>
        <begin position="12"/>
        <end position="35"/>
    </location>
</feature>
<reference evidence="2 3" key="1">
    <citation type="journal article" date="2017" name="BMC Genomics">
        <title>Comparative genomic and phylogenomic analyses of the Bifidobacteriaceae family.</title>
        <authorList>
            <person name="Lugli G.A."/>
            <person name="Milani C."/>
            <person name="Turroni F."/>
            <person name="Duranti S."/>
            <person name="Mancabelli L."/>
            <person name="Mangifesta M."/>
            <person name="Ferrario C."/>
            <person name="Modesto M."/>
            <person name="Mattarelli P."/>
            <person name="Jiri K."/>
            <person name="van Sinderen D."/>
            <person name="Ventura M."/>
        </authorList>
    </citation>
    <scope>NUCLEOTIDE SEQUENCE [LARGE SCALE GENOMIC DNA]</scope>
    <source>
        <strain evidence="2 3">DSM 100201</strain>
    </source>
</reference>
<dbReference type="Proteomes" id="UP000216444">
    <property type="component" value="Unassembled WGS sequence"/>
</dbReference>
<proteinExistence type="predicted"/>
<keyword evidence="3" id="KW-1185">Reference proteome</keyword>
<keyword evidence="1" id="KW-0472">Membrane</keyword>
<protein>
    <submittedName>
        <fullName evidence="2">Transporter</fullName>
    </submittedName>
</protein>
<evidence type="ECO:0000313" key="2">
    <source>
        <dbReference type="EMBL" id="OZG58255.1"/>
    </source>
</evidence>
<dbReference type="InterPro" id="IPR010540">
    <property type="entry name" value="CmpB_TMEM229"/>
</dbReference>
<keyword evidence="1" id="KW-0812">Transmembrane</keyword>
<comment type="caution">
    <text evidence="2">The sequence shown here is derived from an EMBL/GenBank/DDBJ whole genome shotgun (WGS) entry which is preliminary data.</text>
</comment>
<name>A0A261FGX5_9BIFI</name>
<dbReference type="Pfam" id="PF06541">
    <property type="entry name" value="ABC_trans_CmpB"/>
    <property type="match status" value="1"/>
</dbReference>